<dbReference type="GO" id="GO:0042796">
    <property type="term" value="P:snRNA transcription by RNA polymerase III"/>
    <property type="evidence" value="ECO:0007669"/>
    <property type="project" value="TreeGrafter"/>
</dbReference>
<dbReference type="GO" id="GO:0042795">
    <property type="term" value="P:snRNA transcription by RNA polymerase II"/>
    <property type="evidence" value="ECO:0007669"/>
    <property type="project" value="TreeGrafter"/>
</dbReference>
<dbReference type="Proteomes" id="UP001159042">
    <property type="component" value="Unassembled WGS sequence"/>
</dbReference>
<sequence>MSDKKKFSLYDYDKQIAAAFKIDCEEFLDDFEKLKSLRYQDFARVWQMKNFTFVFSGQNYAVLLREMCENYFYIVKKFLMSPRNVFTQIGALYMLYGLYYKQPLKSWVKIRLTLDEFKHITRLMEEIQRQGQYEPVYIFAKMRVDEAFLYTALQKPLGPEDRFVKSYETYLDYTFNSSSKEDTLQKFHEEIRDGDLVKDLGKTIGQYEALMKKYSEKCPGLVPFTSEIIKDVEEACAEMDKKEAGALCRAASPDPELVKTVKAKAVSNKNAVYRAKREVKTAVDIDFGEVVAEESSDFDDDDDEGGK</sequence>
<protein>
    <recommendedName>
        <fullName evidence="3">snRNA-activating protein complex subunit 1</fullName>
    </recommendedName>
</protein>
<evidence type="ECO:0000313" key="1">
    <source>
        <dbReference type="EMBL" id="KAJ8917231.1"/>
    </source>
</evidence>
<accession>A0AAV8VU19</accession>
<dbReference type="EMBL" id="JANEYG010000034">
    <property type="protein sequence ID" value="KAJ8917231.1"/>
    <property type="molecule type" value="Genomic_DNA"/>
</dbReference>
<dbReference type="InterPro" id="IPR019188">
    <property type="entry name" value="SNAPC1"/>
</dbReference>
<dbReference type="Pfam" id="PF09808">
    <property type="entry name" value="SNAPC1"/>
    <property type="match status" value="1"/>
</dbReference>
<dbReference type="PANTHER" id="PTHR15131:SF3">
    <property type="entry name" value="SNRNA-ACTIVATING PROTEIN COMPLEX SUBUNIT 1"/>
    <property type="match status" value="1"/>
</dbReference>
<evidence type="ECO:0000313" key="2">
    <source>
        <dbReference type="Proteomes" id="UP001159042"/>
    </source>
</evidence>
<dbReference type="AlphaFoldDB" id="A0AAV8VU19"/>
<name>A0AAV8VU19_9CUCU</name>
<reference evidence="1 2" key="1">
    <citation type="journal article" date="2023" name="Insect Mol. Biol.">
        <title>Genome sequencing provides insights into the evolution of gene families encoding plant cell wall-degrading enzymes in longhorned beetles.</title>
        <authorList>
            <person name="Shin N.R."/>
            <person name="Okamura Y."/>
            <person name="Kirsch R."/>
            <person name="Pauchet Y."/>
        </authorList>
    </citation>
    <scope>NUCLEOTIDE SEQUENCE [LARGE SCALE GENOMIC DNA]</scope>
    <source>
        <strain evidence="1">EAD_L_NR</strain>
    </source>
</reference>
<proteinExistence type="predicted"/>
<dbReference type="GO" id="GO:0019185">
    <property type="term" value="C:snRNA-activating protein complex"/>
    <property type="evidence" value="ECO:0007669"/>
    <property type="project" value="TreeGrafter"/>
</dbReference>
<gene>
    <name evidence="1" type="ORF">NQ315_002248</name>
</gene>
<keyword evidence="2" id="KW-1185">Reference proteome</keyword>
<dbReference type="PANTHER" id="PTHR15131">
    <property type="entry name" value="SMALL NUCLEAR RNA ACTIVATING COMPLEX, POLYPEPTIDE 1"/>
    <property type="match status" value="1"/>
</dbReference>
<dbReference type="GO" id="GO:0043565">
    <property type="term" value="F:sequence-specific DNA binding"/>
    <property type="evidence" value="ECO:0007669"/>
    <property type="project" value="TreeGrafter"/>
</dbReference>
<comment type="caution">
    <text evidence="1">The sequence shown here is derived from an EMBL/GenBank/DDBJ whole genome shotgun (WGS) entry which is preliminary data.</text>
</comment>
<evidence type="ECO:0008006" key="3">
    <source>
        <dbReference type="Google" id="ProtNLM"/>
    </source>
</evidence>
<organism evidence="1 2">
    <name type="scientific">Exocentrus adspersus</name>
    <dbReference type="NCBI Taxonomy" id="1586481"/>
    <lineage>
        <taxon>Eukaryota</taxon>
        <taxon>Metazoa</taxon>
        <taxon>Ecdysozoa</taxon>
        <taxon>Arthropoda</taxon>
        <taxon>Hexapoda</taxon>
        <taxon>Insecta</taxon>
        <taxon>Pterygota</taxon>
        <taxon>Neoptera</taxon>
        <taxon>Endopterygota</taxon>
        <taxon>Coleoptera</taxon>
        <taxon>Polyphaga</taxon>
        <taxon>Cucujiformia</taxon>
        <taxon>Chrysomeloidea</taxon>
        <taxon>Cerambycidae</taxon>
        <taxon>Lamiinae</taxon>
        <taxon>Acanthocinini</taxon>
        <taxon>Exocentrus</taxon>
    </lineage>
</organism>